<sequence>TYSLKVLSIIEVENTKDLFIFPISKNLILLLLTNNLNKEPVIKGRYKLDKADYAIEINKIIFQESYNFIYSPIPKIIKELLE</sequence>
<protein>
    <submittedName>
        <fullName evidence="1">Uncharacterized protein</fullName>
    </submittedName>
</protein>
<evidence type="ECO:0000313" key="1">
    <source>
        <dbReference type="EMBL" id="GAH15646.1"/>
    </source>
</evidence>
<dbReference type="AlphaFoldDB" id="X1D4H4"/>
<name>X1D4H4_9ZZZZ</name>
<accession>X1D4H4</accession>
<organism evidence="1">
    <name type="scientific">marine sediment metagenome</name>
    <dbReference type="NCBI Taxonomy" id="412755"/>
    <lineage>
        <taxon>unclassified sequences</taxon>
        <taxon>metagenomes</taxon>
        <taxon>ecological metagenomes</taxon>
    </lineage>
</organism>
<dbReference type="EMBL" id="BART01036910">
    <property type="protein sequence ID" value="GAH15646.1"/>
    <property type="molecule type" value="Genomic_DNA"/>
</dbReference>
<reference evidence="1" key="1">
    <citation type="journal article" date="2014" name="Front. Microbiol.">
        <title>High frequency of phylogenetically diverse reductive dehalogenase-homologous genes in deep subseafloor sedimentary metagenomes.</title>
        <authorList>
            <person name="Kawai M."/>
            <person name="Futagami T."/>
            <person name="Toyoda A."/>
            <person name="Takaki Y."/>
            <person name="Nishi S."/>
            <person name="Hori S."/>
            <person name="Arai W."/>
            <person name="Tsubouchi T."/>
            <person name="Morono Y."/>
            <person name="Uchiyama I."/>
            <person name="Ito T."/>
            <person name="Fujiyama A."/>
            <person name="Inagaki F."/>
            <person name="Takami H."/>
        </authorList>
    </citation>
    <scope>NUCLEOTIDE SEQUENCE</scope>
    <source>
        <strain evidence="1">Expedition CK06-06</strain>
    </source>
</reference>
<proteinExistence type="predicted"/>
<comment type="caution">
    <text evidence="1">The sequence shown here is derived from an EMBL/GenBank/DDBJ whole genome shotgun (WGS) entry which is preliminary data.</text>
</comment>
<gene>
    <name evidence="1" type="ORF">S01H4_62024</name>
</gene>
<feature type="non-terminal residue" evidence="1">
    <location>
        <position position="1"/>
    </location>
</feature>